<reference evidence="1 2" key="1">
    <citation type="submission" date="2012-06" db="EMBL/GenBank/DDBJ databases">
        <title>Finished chromosome of genome of Cylindrospermum stagnale PCC 7417.</title>
        <authorList>
            <consortium name="US DOE Joint Genome Institute"/>
            <person name="Gugger M."/>
            <person name="Coursin T."/>
            <person name="Rippka R."/>
            <person name="Tandeau De Marsac N."/>
            <person name="Huntemann M."/>
            <person name="Wei C.-L."/>
            <person name="Han J."/>
            <person name="Detter J.C."/>
            <person name="Han C."/>
            <person name="Tapia R."/>
            <person name="Chen A."/>
            <person name="Kyrpides N."/>
            <person name="Mavromatis K."/>
            <person name="Markowitz V."/>
            <person name="Szeto E."/>
            <person name="Ivanova N."/>
            <person name="Pagani I."/>
            <person name="Pati A."/>
            <person name="Goodwin L."/>
            <person name="Nordberg H.P."/>
            <person name="Cantor M.N."/>
            <person name="Hua S.X."/>
            <person name="Woyke T."/>
            <person name="Kerfeld C.A."/>
        </authorList>
    </citation>
    <scope>NUCLEOTIDE SEQUENCE [LARGE SCALE GENOMIC DNA]</scope>
    <source>
        <strain evidence="1 2">PCC 7417</strain>
    </source>
</reference>
<dbReference type="AlphaFoldDB" id="K9WYE4"/>
<dbReference type="EMBL" id="CP003642">
    <property type="protein sequence ID" value="AFZ24821.1"/>
    <property type="molecule type" value="Genomic_DNA"/>
</dbReference>
<accession>K9WYE4</accession>
<proteinExistence type="predicted"/>
<sequence length="50" mass="5594">MVYKFMINLVSHSLLNGINPSCRLSLPVDFVIFGNETVLADKNDNLIKAQ</sequence>
<dbReference type="HOGENOM" id="CLU_3117020_0_0_3"/>
<name>K9WYE4_9NOST</name>
<gene>
    <name evidence="1" type="ORF">Cylst_2615</name>
</gene>
<dbReference type="Proteomes" id="UP000010475">
    <property type="component" value="Chromosome"/>
</dbReference>
<protein>
    <submittedName>
        <fullName evidence="1">Uncharacterized protein</fullName>
    </submittedName>
</protein>
<organism evidence="1 2">
    <name type="scientific">Cylindrospermum stagnale PCC 7417</name>
    <dbReference type="NCBI Taxonomy" id="56107"/>
    <lineage>
        <taxon>Bacteria</taxon>
        <taxon>Bacillati</taxon>
        <taxon>Cyanobacteriota</taxon>
        <taxon>Cyanophyceae</taxon>
        <taxon>Nostocales</taxon>
        <taxon>Nostocaceae</taxon>
        <taxon>Cylindrospermum</taxon>
    </lineage>
</organism>
<keyword evidence="2" id="KW-1185">Reference proteome</keyword>
<evidence type="ECO:0000313" key="1">
    <source>
        <dbReference type="EMBL" id="AFZ24821.1"/>
    </source>
</evidence>
<dbReference type="KEGG" id="csg:Cylst_2615"/>
<evidence type="ECO:0000313" key="2">
    <source>
        <dbReference type="Proteomes" id="UP000010475"/>
    </source>
</evidence>